<keyword evidence="3" id="KW-1185">Reference proteome</keyword>
<proteinExistence type="predicted"/>
<sequence>MDGGNRWHVASFHGAHDKTIINSMMLRFRPIAPKPDTGSSFPEGVSPENKDGLLTNKRVKRKYVRVRRHRNISKRRNNNNRSISFAQDKKVGLGSATETLQLMPEKTDGKDVLPSGSTAVNTPIQDYRNRPTWINNNVKNMSVEIEDIGTQTDRTVAVPSPVEAVESWVTVEFVTDTCMDVGVLGCTDVERINNLEKDTCPGFISDGLNIVQWVNDAYKRMVRHQGEGRSPETTVTVRLVTTKAKLPSTTAFSCMVRSQYSGQKDKCTKMVPCDVWRMDHGGFAWRLDVKAALSLGLS</sequence>
<reference evidence="2" key="1">
    <citation type="submission" date="2020-03" db="EMBL/GenBank/DDBJ databases">
        <title>A high-quality chromosome-level genome assembly of a woody plant with both climbing and erect habits, Rhamnella rubrinervis.</title>
        <authorList>
            <person name="Lu Z."/>
            <person name="Yang Y."/>
            <person name="Zhu X."/>
            <person name="Sun Y."/>
        </authorList>
    </citation>
    <scope>NUCLEOTIDE SEQUENCE</scope>
    <source>
        <strain evidence="2">BYM</strain>
        <tissue evidence="2">Leaf</tissue>
    </source>
</reference>
<dbReference type="Pfam" id="PF25821">
    <property type="entry name" value="DUF7950"/>
    <property type="match status" value="1"/>
</dbReference>
<accession>A0A8K0MG34</accession>
<dbReference type="PANTHER" id="PTHR33595">
    <property type="entry name" value="VON WILLEBRAND FACTOR A DOMAIN PROTEIN"/>
    <property type="match status" value="1"/>
</dbReference>
<dbReference type="AlphaFoldDB" id="A0A8K0MG34"/>
<dbReference type="EMBL" id="VOIH02000006">
    <property type="protein sequence ID" value="KAF3444487.1"/>
    <property type="molecule type" value="Genomic_DNA"/>
</dbReference>
<evidence type="ECO:0000313" key="3">
    <source>
        <dbReference type="Proteomes" id="UP000796880"/>
    </source>
</evidence>
<comment type="caution">
    <text evidence="2">The sequence shown here is derived from an EMBL/GenBank/DDBJ whole genome shotgun (WGS) entry which is preliminary data.</text>
</comment>
<dbReference type="OrthoDB" id="1898295at2759"/>
<evidence type="ECO:0000259" key="1">
    <source>
        <dbReference type="Pfam" id="PF25821"/>
    </source>
</evidence>
<evidence type="ECO:0000313" key="2">
    <source>
        <dbReference type="EMBL" id="KAF3444487.1"/>
    </source>
</evidence>
<dbReference type="Proteomes" id="UP000796880">
    <property type="component" value="Unassembled WGS sequence"/>
</dbReference>
<gene>
    <name evidence="2" type="ORF">FNV43_RR14179</name>
</gene>
<protein>
    <recommendedName>
        <fullName evidence="1">DUF7950 domain-containing protein</fullName>
    </recommendedName>
</protein>
<feature type="domain" description="DUF7950" evidence="1">
    <location>
        <begin position="165"/>
        <end position="294"/>
    </location>
</feature>
<organism evidence="2 3">
    <name type="scientific">Rhamnella rubrinervis</name>
    <dbReference type="NCBI Taxonomy" id="2594499"/>
    <lineage>
        <taxon>Eukaryota</taxon>
        <taxon>Viridiplantae</taxon>
        <taxon>Streptophyta</taxon>
        <taxon>Embryophyta</taxon>
        <taxon>Tracheophyta</taxon>
        <taxon>Spermatophyta</taxon>
        <taxon>Magnoliopsida</taxon>
        <taxon>eudicotyledons</taxon>
        <taxon>Gunneridae</taxon>
        <taxon>Pentapetalae</taxon>
        <taxon>rosids</taxon>
        <taxon>fabids</taxon>
        <taxon>Rosales</taxon>
        <taxon>Rhamnaceae</taxon>
        <taxon>rhamnoid group</taxon>
        <taxon>Rhamneae</taxon>
        <taxon>Rhamnella</taxon>
    </lineage>
</organism>
<dbReference type="InterPro" id="IPR057710">
    <property type="entry name" value="DUF7950"/>
</dbReference>
<dbReference type="PANTHER" id="PTHR33595:SF4">
    <property type="entry name" value="EMB|CAB62340.1"/>
    <property type="match status" value="1"/>
</dbReference>
<name>A0A8K0MG34_9ROSA</name>